<proteinExistence type="predicted"/>
<sequence>MGSHTAPEDTLPTQNSRRRQLEPNLLGTLNQTCLNVWLSKRLVVSNYVPVFYVLRGLRRLEHRRFFGTGDGDVPL</sequence>
<gene>
    <name evidence="2" type="ORF">E2C01_078597</name>
</gene>
<organism evidence="2 3">
    <name type="scientific">Portunus trituberculatus</name>
    <name type="common">Swimming crab</name>
    <name type="synonym">Neptunus trituberculatus</name>
    <dbReference type="NCBI Taxonomy" id="210409"/>
    <lineage>
        <taxon>Eukaryota</taxon>
        <taxon>Metazoa</taxon>
        <taxon>Ecdysozoa</taxon>
        <taxon>Arthropoda</taxon>
        <taxon>Crustacea</taxon>
        <taxon>Multicrustacea</taxon>
        <taxon>Malacostraca</taxon>
        <taxon>Eumalacostraca</taxon>
        <taxon>Eucarida</taxon>
        <taxon>Decapoda</taxon>
        <taxon>Pleocyemata</taxon>
        <taxon>Brachyura</taxon>
        <taxon>Eubrachyura</taxon>
        <taxon>Portunoidea</taxon>
        <taxon>Portunidae</taxon>
        <taxon>Portuninae</taxon>
        <taxon>Portunus</taxon>
    </lineage>
</organism>
<keyword evidence="3" id="KW-1185">Reference proteome</keyword>
<accession>A0A5B7IQL2</accession>
<evidence type="ECO:0000256" key="1">
    <source>
        <dbReference type="SAM" id="MobiDB-lite"/>
    </source>
</evidence>
<dbReference type="EMBL" id="VSRR010063774">
    <property type="protein sequence ID" value="MPC83876.1"/>
    <property type="molecule type" value="Genomic_DNA"/>
</dbReference>
<evidence type="ECO:0000313" key="3">
    <source>
        <dbReference type="Proteomes" id="UP000324222"/>
    </source>
</evidence>
<dbReference type="Proteomes" id="UP000324222">
    <property type="component" value="Unassembled WGS sequence"/>
</dbReference>
<evidence type="ECO:0000313" key="2">
    <source>
        <dbReference type="EMBL" id="MPC83876.1"/>
    </source>
</evidence>
<comment type="caution">
    <text evidence="2">The sequence shown here is derived from an EMBL/GenBank/DDBJ whole genome shotgun (WGS) entry which is preliminary data.</text>
</comment>
<dbReference type="AlphaFoldDB" id="A0A5B7IQL2"/>
<feature type="region of interest" description="Disordered" evidence="1">
    <location>
        <begin position="1"/>
        <end position="22"/>
    </location>
</feature>
<reference evidence="2 3" key="1">
    <citation type="submission" date="2019-05" db="EMBL/GenBank/DDBJ databases">
        <title>Another draft genome of Portunus trituberculatus and its Hox gene families provides insights of decapod evolution.</title>
        <authorList>
            <person name="Jeong J.-H."/>
            <person name="Song I."/>
            <person name="Kim S."/>
            <person name="Choi T."/>
            <person name="Kim D."/>
            <person name="Ryu S."/>
            <person name="Kim W."/>
        </authorList>
    </citation>
    <scope>NUCLEOTIDE SEQUENCE [LARGE SCALE GENOMIC DNA]</scope>
    <source>
        <tissue evidence="2">Muscle</tissue>
    </source>
</reference>
<name>A0A5B7IQL2_PORTR</name>
<protein>
    <submittedName>
        <fullName evidence="2">Uncharacterized protein</fullName>
    </submittedName>
</protein>